<comment type="caution">
    <text evidence="1">The sequence shown here is derived from an EMBL/GenBank/DDBJ whole genome shotgun (WGS) entry which is preliminary data.</text>
</comment>
<proteinExistence type="predicted"/>
<accession>A0A412RKL7</accession>
<name>A0A412RKL7_9FIRM</name>
<protein>
    <submittedName>
        <fullName evidence="1">Amidoligase enzyme</fullName>
    </submittedName>
</protein>
<evidence type="ECO:0000313" key="2">
    <source>
        <dbReference type="Proteomes" id="UP000283765"/>
    </source>
</evidence>
<keyword evidence="1" id="KW-0436">Ligase</keyword>
<dbReference type="RefSeq" id="WP_117994237.1">
    <property type="nucleotide sequence ID" value="NZ_QRXR01000015.1"/>
</dbReference>
<dbReference type="PANTHER" id="PTHR36847:SF1">
    <property type="entry name" value="AMIDOLIGASE ENZYME"/>
    <property type="match status" value="1"/>
</dbReference>
<evidence type="ECO:0000313" key="1">
    <source>
        <dbReference type="EMBL" id="RGU23086.1"/>
    </source>
</evidence>
<dbReference type="Pfam" id="PF12224">
    <property type="entry name" value="Amidoligase_2"/>
    <property type="match status" value="1"/>
</dbReference>
<reference evidence="1 2" key="1">
    <citation type="submission" date="2018-08" db="EMBL/GenBank/DDBJ databases">
        <title>A genome reference for cultivated species of the human gut microbiota.</title>
        <authorList>
            <person name="Zou Y."/>
            <person name="Xue W."/>
            <person name="Luo G."/>
        </authorList>
    </citation>
    <scope>NUCLEOTIDE SEQUENCE [LARGE SCALE GENOMIC DNA]</scope>
    <source>
        <strain evidence="1 2">AF17-27</strain>
    </source>
</reference>
<dbReference type="PANTHER" id="PTHR36847">
    <property type="entry name" value="AMIDOLIGASE ENZYME"/>
    <property type="match status" value="1"/>
</dbReference>
<dbReference type="GO" id="GO:0016874">
    <property type="term" value="F:ligase activity"/>
    <property type="evidence" value="ECO:0007669"/>
    <property type="project" value="UniProtKB-KW"/>
</dbReference>
<dbReference type="EMBL" id="QRXR01000015">
    <property type="protein sequence ID" value="RGU23086.1"/>
    <property type="molecule type" value="Genomic_DNA"/>
</dbReference>
<dbReference type="InterPro" id="IPR022025">
    <property type="entry name" value="Amidoligase_2"/>
</dbReference>
<dbReference type="AlphaFoldDB" id="A0A412RKL7"/>
<sequence length="318" mass="36947">MPIDLRDQYFGTEIEMTGITRERAAQVVAEMFDTDCYHRSSYDSWCVRDQQGKEWKFSRDTSIVTERKVRGRKTMADEDYSTEMVSPKLEYSEMGKLQEVVRCLRHHGAFVNGSCGQHVHVDASNHTPRSLKNAMTIMYSKEDILFKALKVQSERADQYCQKVRPAVLEKIRKMPNSTISMEKFKQAWYEGGDGSGSHYHWSRYYALNLHAVFSKGTLEWRCFESTLHAGQVRANITLALAISAQAINQKCTQMRKTEISENPAFTFRTFLLRLGLIGPEYKNVREHLLKNLEGDRAWRYDKSQYACLQQRNRGQEPR</sequence>
<dbReference type="Proteomes" id="UP000283765">
    <property type="component" value="Unassembled WGS sequence"/>
</dbReference>
<gene>
    <name evidence="1" type="ORF">DWW89_10280</name>
</gene>
<organism evidence="1 2">
    <name type="scientific">Agathobacter rectalis</name>
    <dbReference type="NCBI Taxonomy" id="39491"/>
    <lineage>
        <taxon>Bacteria</taxon>
        <taxon>Bacillati</taxon>
        <taxon>Bacillota</taxon>
        <taxon>Clostridia</taxon>
        <taxon>Lachnospirales</taxon>
        <taxon>Lachnospiraceae</taxon>
        <taxon>Agathobacter</taxon>
    </lineage>
</organism>